<evidence type="ECO:0000259" key="2">
    <source>
        <dbReference type="PROSITE" id="PS50994"/>
    </source>
</evidence>
<keyword evidence="4" id="KW-1185">Reference proteome</keyword>
<reference evidence="3 4" key="1">
    <citation type="submission" date="2022-01" db="EMBL/GenBank/DDBJ databases">
        <title>Whole genome-based taxonomy of the Shewanellaceae.</title>
        <authorList>
            <person name="Martin-Rodriguez A.J."/>
        </authorList>
    </citation>
    <scope>NUCLEOTIDE SEQUENCE [LARGE SCALE GENOMIC DNA]</scope>
    <source>
        <strain evidence="3 4">DSM 24955</strain>
    </source>
</reference>
<protein>
    <submittedName>
        <fullName evidence="3">Transposase family protein</fullName>
    </submittedName>
</protein>
<dbReference type="InterPro" id="IPR036397">
    <property type="entry name" value="RNaseH_sf"/>
</dbReference>
<evidence type="ECO:0000313" key="3">
    <source>
        <dbReference type="EMBL" id="MCL1044936.1"/>
    </source>
</evidence>
<dbReference type="SUPFAM" id="SSF53098">
    <property type="entry name" value="Ribonuclease H-like"/>
    <property type="match status" value="1"/>
</dbReference>
<dbReference type="InterPro" id="IPR001584">
    <property type="entry name" value="Integrase_cat-core"/>
</dbReference>
<dbReference type="Proteomes" id="UP001202134">
    <property type="component" value="Unassembled WGS sequence"/>
</dbReference>
<sequence>MFGYTVGTEFNTQSGGIQQILAMTANSVILSGENSAETEVYLDRKVFEKNISEKRIEMRLPIAAPIELTKYQKEFASDKIKYMHAMQEVVEQGNKPTTRITYLKVIELVETLHPETMCSKHPGWKTLCKYWKRFVSSDYELEALACKKRDCRTRLSVATEAHLSAFINTAFSNSNSNIIKNYYRSYIRKAKKAAIENDEIKVVSQRTFRRRLGQLNEVSLKLNNPNLTQKERNRLLLSLQKKIKTHFALQRVELDRVCFNLCLIDDDTQVVTPSISLYLAIDVYTRAIISVVLDFGSENKIGVLNSLRNIFTSTDNLPFSGRPESIVLDNGPGYNNTLIKKLAESLSVNIVYCPSNHPEKKPFIESFNNNFRNSCLKGTHIETASGEFTIGLNSLVAKRTDKGASQTKPPKDVANLTVNDFKRLLNTYLVDYHNTPHPSTGKTPSELWKASLINTPRDHYSYDDVKKAFHVELFQDTSKLQPNGSVRCNKQVFESAELRELYGKLKEFGCNETPQVKVYFDHFDARQVTVTAMPYGSHKQIEVVARNIEVHDSPEPISFNELNKTANITESIDIEGVIPLNTGNVLKIEQFYPISKRRSPKRGPATPSYEDNNKAGLMTQARIQKSHKITSMQHVDVKSNPPPQEATRGAGLNENVRNVHETFEEDDVIHSSFDEFENKHGKDKW</sequence>
<dbReference type="PROSITE" id="PS50994">
    <property type="entry name" value="INTEGRASE"/>
    <property type="match status" value="1"/>
</dbReference>
<evidence type="ECO:0000256" key="1">
    <source>
        <dbReference type="SAM" id="MobiDB-lite"/>
    </source>
</evidence>
<dbReference type="RefSeq" id="WP_248955153.1">
    <property type="nucleotide sequence ID" value="NZ_JAKIKU010000003.1"/>
</dbReference>
<feature type="region of interest" description="Disordered" evidence="1">
    <location>
        <begin position="630"/>
        <end position="665"/>
    </location>
</feature>
<gene>
    <name evidence="3" type="ORF">L2737_06285</name>
</gene>
<dbReference type="Gene3D" id="3.30.420.10">
    <property type="entry name" value="Ribonuclease H-like superfamily/Ribonuclease H"/>
    <property type="match status" value="1"/>
</dbReference>
<comment type="caution">
    <text evidence="3">The sequence shown here is derived from an EMBL/GenBank/DDBJ whole genome shotgun (WGS) entry which is preliminary data.</text>
</comment>
<organism evidence="3 4">
    <name type="scientific">Shewanella electrodiphila</name>
    <dbReference type="NCBI Taxonomy" id="934143"/>
    <lineage>
        <taxon>Bacteria</taxon>
        <taxon>Pseudomonadati</taxon>
        <taxon>Pseudomonadota</taxon>
        <taxon>Gammaproteobacteria</taxon>
        <taxon>Alteromonadales</taxon>
        <taxon>Shewanellaceae</taxon>
        <taxon>Shewanella</taxon>
    </lineage>
</organism>
<proteinExistence type="predicted"/>
<dbReference type="InterPro" id="IPR012337">
    <property type="entry name" value="RNaseH-like_sf"/>
</dbReference>
<evidence type="ECO:0000313" key="4">
    <source>
        <dbReference type="Proteomes" id="UP001202134"/>
    </source>
</evidence>
<feature type="domain" description="Integrase catalytic" evidence="2">
    <location>
        <begin position="240"/>
        <end position="452"/>
    </location>
</feature>
<accession>A0ABT0KN26</accession>
<name>A0ABT0KN26_9GAMM</name>
<dbReference type="EMBL" id="JAKIKU010000003">
    <property type="protein sequence ID" value="MCL1044936.1"/>
    <property type="molecule type" value="Genomic_DNA"/>
</dbReference>